<dbReference type="AlphaFoldDB" id="A0AAD5TBA0"/>
<sequence length="382" mass="42733">MKTKSIMTAATKMLMALISIIAFSSILNPNFIDYIHTFHTKSTKVLSSEKHARICNQHFRKNTDADIQVILGPGPTKKTWNAESVLPHHNGSTSGTGIRVVGISYDAGNILNSMPFSHYMCETTIFSAALNDIPLQLYGAQPVMQMHSEGSEKDGKVGRMMALVCALPVDEVVMMVDAWDTVFQRKFAELEFLYAHKWLSPDFVIGAEANCWPDWAPYCGNSSYVQPDPSPTGFGFINSGTLIGKAGVWSEFLNDVINAYNDGLKDDQNVFAQIIHRHYKQRGYFIDHDMELVGSLQPPAKYAAYWHNDRQYFVIGDTRTVPAVIHLNGGGKELVNPARGDLWYLEVGEILTPRVKKAVQDYHIFVDGVKKTVSEICPDFFK</sequence>
<comment type="caution">
    <text evidence="2">The sequence shown here is derived from an EMBL/GenBank/DDBJ whole genome shotgun (WGS) entry which is preliminary data.</text>
</comment>
<gene>
    <name evidence="2" type="ORF">HK100_011160</name>
</gene>
<keyword evidence="3" id="KW-1185">Reference proteome</keyword>
<evidence type="ECO:0000259" key="1">
    <source>
        <dbReference type="Pfam" id="PF25342"/>
    </source>
</evidence>
<dbReference type="InterPro" id="IPR057589">
    <property type="entry name" value="GT_PLOD"/>
</dbReference>
<evidence type="ECO:0000313" key="2">
    <source>
        <dbReference type="EMBL" id="KAJ3139749.1"/>
    </source>
</evidence>
<proteinExistence type="predicted"/>
<dbReference type="CDD" id="cd22997">
    <property type="entry name" value="GT_LH"/>
    <property type="match status" value="1"/>
</dbReference>
<name>A0AAD5TBA0_9FUNG</name>
<organism evidence="2 3">
    <name type="scientific">Physocladia obscura</name>
    <dbReference type="NCBI Taxonomy" id="109957"/>
    <lineage>
        <taxon>Eukaryota</taxon>
        <taxon>Fungi</taxon>
        <taxon>Fungi incertae sedis</taxon>
        <taxon>Chytridiomycota</taxon>
        <taxon>Chytridiomycota incertae sedis</taxon>
        <taxon>Chytridiomycetes</taxon>
        <taxon>Chytridiales</taxon>
        <taxon>Chytriomycetaceae</taxon>
        <taxon>Physocladia</taxon>
    </lineage>
</organism>
<reference evidence="2" key="1">
    <citation type="submission" date="2020-05" db="EMBL/GenBank/DDBJ databases">
        <title>Phylogenomic resolution of chytrid fungi.</title>
        <authorList>
            <person name="Stajich J.E."/>
            <person name="Amses K."/>
            <person name="Simmons R."/>
            <person name="Seto K."/>
            <person name="Myers J."/>
            <person name="Bonds A."/>
            <person name="Quandt C.A."/>
            <person name="Barry K."/>
            <person name="Liu P."/>
            <person name="Grigoriev I."/>
            <person name="Longcore J.E."/>
            <person name="James T.Y."/>
        </authorList>
    </citation>
    <scope>NUCLEOTIDE SEQUENCE</scope>
    <source>
        <strain evidence="2">JEL0513</strain>
    </source>
</reference>
<dbReference type="EMBL" id="JADGJH010000066">
    <property type="protein sequence ID" value="KAJ3139749.1"/>
    <property type="molecule type" value="Genomic_DNA"/>
</dbReference>
<accession>A0AAD5TBA0</accession>
<dbReference type="Proteomes" id="UP001211907">
    <property type="component" value="Unassembled WGS sequence"/>
</dbReference>
<protein>
    <recommendedName>
        <fullName evidence="1">PLOD1-3-like GT domain-containing protein</fullName>
    </recommendedName>
</protein>
<feature type="domain" description="PLOD1-3-like GT" evidence="1">
    <location>
        <begin position="170"/>
        <end position="336"/>
    </location>
</feature>
<evidence type="ECO:0000313" key="3">
    <source>
        <dbReference type="Proteomes" id="UP001211907"/>
    </source>
</evidence>
<dbReference type="Pfam" id="PF25342">
    <property type="entry name" value="GT_PLOD"/>
    <property type="match status" value="1"/>
</dbReference>